<evidence type="ECO:0000259" key="12">
    <source>
        <dbReference type="PROSITE" id="PS50112"/>
    </source>
</evidence>
<keyword evidence="5" id="KW-0808">Transferase</keyword>
<dbReference type="InterPro" id="IPR005467">
    <property type="entry name" value="His_kinase_dom"/>
</dbReference>
<dbReference type="PROSITE" id="PS50109">
    <property type="entry name" value="HIS_KIN"/>
    <property type="match status" value="1"/>
</dbReference>
<dbReference type="Pfam" id="PF02518">
    <property type="entry name" value="HATPase_c"/>
    <property type="match status" value="1"/>
</dbReference>
<evidence type="ECO:0000256" key="10">
    <source>
        <dbReference type="SAM" id="Phobius"/>
    </source>
</evidence>
<dbReference type="InterPro" id="IPR036097">
    <property type="entry name" value="HisK_dim/P_sf"/>
</dbReference>
<dbReference type="PANTHER" id="PTHR45453">
    <property type="entry name" value="PHOSPHATE REGULON SENSOR PROTEIN PHOR"/>
    <property type="match status" value="1"/>
</dbReference>
<feature type="domain" description="PAS" evidence="12">
    <location>
        <begin position="111"/>
        <end position="159"/>
    </location>
</feature>
<evidence type="ECO:0000256" key="2">
    <source>
        <dbReference type="ARBA" id="ARBA00004370"/>
    </source>
</evidence>
<evidence type="ECO:0000256" key="4">
    <source>
        <dbReference type="ARBA" id="ARBA00022553"/>
    </source>
</evidence>
<dbReference type="SMART" id="SM00388">
    <property type="entry name" value="HisKA"/>
    <property type="match status" value="1"/>
</dbReference>
<dbReference type="InterPro" id="IPR004358">
    <property type="entry name" value="Sig_transdc_His_kin-like_C"/>
</dbReference>
<feature type="coiled-coil region" evidence="9">
    <location>
        <begin position="87"/>
        <end position="121"/>
    </location>
</feature>
<dbReference type="Gene3D" id="1.10.287.130">
    <property type="match status" value="1"/>
</dbReference>
<dbReference type="InterPro" id="IPR000700">
    <property type="entry name" value="PAS-assoc_C"/>
</dbReference>
<evidence type="ECO:0000256" key="7">
    <source>
        <dbReference type="ARBA" id="ARBA00023012"/>
    </source>
</evidence>
<keyword evidence="6 14" id="KW-0418">Kinase</keyword>
<reference evidence="14 15" key="1">
    <citation type="submission" date="2019-07" db="EMBL/GenBank/DDBJ databases">
        <title>Genome sequencing of KACC 19320.</title>
        <authorList>
            <person name="Heo J."/>
            <person name="Kim S.-J."/>
            <person name="Kim J.-S."/>
            <person name="Hong S.-B."/>
            <person name="Kwon S.-W."/>
        </authorList>
    </citation>
    <scope>NUCLEOTIDE SEQUENCE [LARGE SCALE GENOMIC DNA]</scope>
    <source>
        <strain evidence="14 15">KACC 19320</strain>
    </source>
</reference>
<gene>
    <name evidence="14" type="ORF">FLP15_04865</name>
</gene>
<dbReference type="InterPro" id="IPR003594">
    <property type="entry name" value="HATPase_dom"/>
</dbReference>
<keyword evidence="15" id="KW-1185">Reference proteome</keyword>
<evidence type="ECO:0000256" key="9">
    <source>
        <dbReference type="SAM" id="Coils"/>
    </source>
</evidence>
<comment type="catalytic activity">
    <reaction evidence="1">
        <text>ATP + protein L-histidine = ADP + protein N-phospho-L-histidine.</text>
        <dbReference type="EC" id="2.7.13.3"/>
    </reaction>
</comment>
<dbReference type="Gene3D" id="3.30.450.20">
    <property type="entry name" value="PAS domain"/>
    <property type="match status" value="1"/>
</dbReference>
<dbReference type="FunFam" id="3.30.565.10:FF:000006">
    <property type="entry name" value="Sensor histidine kinase WalK"/>
    <property type="match status" value="1"/>
</dbReference>
<dbReference type="InterPro" id="IPR003661">
    <property type="entry name" value="HisK_dim/P_dom"/>
</dbReference>
<dbReference type="SUPFAM" id="SSF47384">
    <property type="entry name" value="Homodimeric domain of signal transducing histidine kinase"/>
    <property type="match status" value="1"/>
</dbReference>
<dbReference type="PROSITE" id="PS50113">
    <property type="entry name" value="PAC"/>
    <property type="match status" value="1"/>
</dbReference>
<dbReference type="PROSITE" id="PS50112">
    <property type="entry name" value="PAS"/>
    <property type="match status" value="1"/>
</dbReference>
<accession>A0A514Z7T7</accession>
<dbReference type="GO" id="GO:0004721">
    <property type="term" value="F:phosphoprotein phosphatase activity"/>
    <property type="evidence" value="ECO:0007669"/>
    <property type="project" value="TreeGrafter"/>
</dbReference>
<dbReference type="PRINTS" id="PR00344">
    <property type="entry name" value="BCTRLSENSOR"/>
</dbReference>
<feature type="domain" description="Histidine kinase" evidence="11">
    <location>
        <begin position="234"/>
        <end position="461"/>
    </location>
</feature>
<dbReference type="SMART" id="SM00091">
    <property type="entry name" value="PAS"/>
    <property type="match status" value="1"/>
</dbReference>
<feature type="transmembrane region" description="Helical" evidence="10">
    <location>
        <begin position="32"/>
        <end position="54"/>
    </location>
</feature>
<feature type="domain" description="PAC" evidence="13">
    <location>
        <begin position="176"/>
        <end position="230"/>
    </location>
</feature>
<dbReference type="CDD" id="cd00130">
    <property type="entry name" value="PAS"/>
    <property type="match status" value="1"/>
</dbReference>
<keyword evidence="8 10" id="KW-0472">Membrane</keyword>
<dbReference type="GO" id="GO:0000155">
    <property type="term" value="F:phosphorelay sensor kinase activity"/>
    <property type="evidence" value="ECO:0007669"/>
    <property type="project" value="InterPro"/>
</dbReference>
<dbReference type="CDD" id="cd00082">
    <property type="entry name" value="HisKA"/>
    <property type="match status" value="1"/>
</dbReference>
<dbReference type="SMART" id="SM00387">
    <property type="entry name" value="HATPase_c"/>
    <property type="match status" value="1"/>
</dbReference>
<dbReference type="FunFam" id="1.10.287.130:FF:000001">
    <property type="entry name" value="Two-component sensor histidine kinase"/>
    <property type="match status" value="1"/>
</dbReference>
<dbReference type="EMBL" id="CP041356">
    <property type="protein sequence ID" value="QDK70623.1"/>
    <property type="molecule type" value="Genomic_DNA"/>
</dbReference>
<dbReference type="EC" id="2.7.13.3" evidence="3"/>
<dbReference type="Gene3D" id="1.10.8.500">
    <property type="entry name" value="HAMP domain in histidine kinase"/>
    <property type="match status" value="1"/>
</dbReference>
<comment type="subcellular location">
    <subcellularLocation>
        <location evidence="2">Membrane</location>
    </subcellularLocation>
</comment>
<dbReference type="SUPFAM" id="SSF55785">
    <property type="entry name" value="PYP-like sensor domain (PAS domain)"/>
    <property type="match status" value="1"/>
</dbReference>
<evidence type="ECO:0000259" key="13">
    <source>
        <dbReference type="PROSITE" id="PS50113"/>
    </source>
</evidence>
<keyword evidence="9" id="KW-0175">Coiled coil</keyword>
<dbReference type="InterPro" id="IPR036890">
    <property type="entry name" value="HATPase_C_sf"/>
</dbReference>
<dbReference type="OrthoDB" id="9813151at2"/>
<evidence type="ECO:0000259" key="11">
    <source>
        <dbReference type="PROSITE" id="PS50109"/>
    </source>
</evidence>
<dbReference type="InterPro" id="IPR050351">
    <property type="entry name" value="BphY/WalK/GraS-like"/>
</dbReference>
<keyword evidence="4" id="KW-0597">Phosphoprotein</keyword>
<protein>
    <recommendedName>
        <fullName evidence="3">histidine kinase</fullName>
        <ecNumber evidence="3">2.7.13.3</ecNumber>
    </recommendedName>
</protein>
<dbReference type="RefSeq" id="WP_142766218.1">
    <property type="nucleotide sequence ID" value="NZ_CP041356.1"/>
</dbReference>
<dbReference type="InterPro" id="IPR000014">
    <property type="entry name" value="PAS"/>
</dbReference>
<dbReference type="PANTHER" id="PTHR45453:SF1">
    <property type="entry name" value="PHOSPHATE REGULON SENSOR PROTEIN PHOR"/>
    <property type="match status" value="1"/>
</dbReference>
<keyword evidence="10" id="KW-0812">Transmembrane</keyword>
<evidence type="ECO:0000313" key="15">
    <source>
        <dbReference type="Proteomes" id="UP000315128"/>
    </source>
</evidence>
<proteinExistence type="predicted"/>
<sequence length="477" mass="54268">MIKFFHSIIFKGVAIHLLLFVILFVSQPEYNIAHFGSFFGYYLFSLLFVLFFVVQQHQALQNVSKQMDDIKNGNLSKNNPPKGDSEFTELYNKIQSLDENIARTQNNLENQRNQLDSILAYMIDGVIATDRRGNIIMCNKSALNYLNTTEPELMQKNIVDILDIANQYSFYDLLEKEPEITIETRISSNEFIALRIKFALFRRESGFISGIIAVLHDMTEQDKAERERRLFVSNVSHELRTPLTSVKAYLEALEDGAIDDKEIATSFINVSLSETDRMIRMISDLLTLSRMDQDKIILNKEMINLVAFLNFQINRLDKILETDPNDFFTADFTIVRKFPDNPVWVEIDTDKIAQVIDNIVNNAFKYSPNGGTITISVETREKDVLISISDQGMGIPKSALPKIFDRFYRVDNESRNSKVGGTGLGLSIVHDIVKMHGGTIFATSSGSGQGTTFSFTLPYLPENNDVASDDWDEFSEE</sequence>
<organism evidence="14 15">
    <name type="scientific">Lactococcus protaetiae</name>
    <dbReference type="NCBI Taxonomy" id="2592653"/>
    <lineage>
        <taxon>Bacteria</taxon>
        <taxon>Bacillati</taxon>
        <taxon>Bacillota</taxon>
        <taxon>Bacilli</taxon>
        <taxon>Lactobacillales</taxon>
        <taxon>Streptococcaceae</taxon>
        <taxon>Lactococcus</taxon>
    </lineage>
</organism>
<dbReference type="Proteomes" id="UP000315128">
    <property type="component" value="Chromosome"/>
</dbReference>
<dbReference type="InterPro" id="IPR035965">
    <property type="entry name" value="PAS-like_dom_sf"/>
</dbReference>
<keyword evidence="7" id="KW-0902">Two-component regulatory system</keyword>
<keyword evidence="10" id="KW-1133">Transmembrane helix</keyword>
<dbReference type="NCBIfam" id="TIGR00229">
    <property type="entry name" value="sensory_box"/>
    <property type="match status" value="1"/>
</dbReference>
<dbReference type="KEGG" id="lack:FLP15_04865"/>
<evidence type="ECO:0000256" key="8">
    <source>
        <dbReference type="ARBA" id="ARBA00023136"/>
    </source>
</evidence>
<dbReference type="SUPFAM" id="SSF55874">
    <property type="entry name" value="ATPase domain of HSP90 chaperone/DNA topoisomerase II/histidine kinase"/>
    <property type="match status" value="1"/>
</dbReference>
<name>A0A514Z7T7_9LACT</name>
<evidence type="ECO:0000313" key="14">
    <source>
        <dbReference type="EMBL" id="QDK70623.1"/>
    </source>
</evidence>
<evidence type="ECO:0000256" key="3">
    <source>
        <dbReference type="ARBA" id="ARBA00012438"/>
    </source>
</evidence>
<feature type="transmembrane region" description="Helical" evidence="10">
    <location>
        <begin position="7"/>
        <end position="26"/>
    </location>
</feature>
<evidence type="ECO:0000256" key="5">
    <source>
        <dbReference type="ARBA" id="ARBA00022679"/>
    </source>
</evidence>
<dbReference type="Gene3D" id="3.30.565.10">
    <property type="entry name" value="Histidine kinase-like ATPase, C-terminal domain"/>
    <property type="match status" value="1"/>
</dbReference>
<dbReference type="Pfam" id="PF13426">
    <property type="entry name" value="PAS_9"/>
    <property type="match status" value="1"/>
</dbReference>
<dbReference type="CDD" id="cd00075">
    <property type="entry name" value="HATPase"/>
    <property type="match status" value="1"/>
</dbReference>
<evidence type="ECO:0000256" key="6">
    <source>
        <dbReference type="ARBA" id="ARBA00022777"/>
    </source>
</evidence>
<evidence type="ECO:0000256" key="1">
    <source>
        <dbReference type="ARBA" id="ARBA00000085"/>
    </source>
</evidence>
<dbReference type="Pfam" id="PF00512">
    <property type="entry name" value="HisKA"/>
    <property type="match status" value="1"/>
</dbReference>
<dbReference type="GO" id="GO:0016036">
    <property type="term" value="P:cellular response to phosphate starvation"/>
    <property type="evidence" value="ECO:0007669"/>
    <property type="project" value="TreeGrafter"/>
</dbReference>
<dbReference type="AlphaFoldDB" id="A0A514Z7T7"/>
<dbReference type="GO" id="GO:0005886">
    <property type="term" value="C:plasma membrane"/>
    <property type="evidence" value="ECO:0007669"/>
    <property type="project" value="TreeGrafter"/>
</dbReference>